<accession>A0A0D2FGC6</accession>
<protein>
    <submittedName>
        <fullName evidence="2">Uncharacterized protein</fullName>
    </submittedName>
</protein>
<dbReference type="PANTHER" id="PTHR37540">
    <property type="entry name" value="TRANSCRIPTION FACTOR (ACR-2), PUTATIVE-RELATED-RELATED"/>
    <property type="match status" value="1"/>
</dbReference>
<dbReference type="AlphaFoldDB" id="A0A0D2FGC6"/>
<dbReference type="HOGENOM" id="CLU_542900_0_0_1"/>
<keyword evidence="3" id="KW-1185">Reference proteome</keyword>
<dbReference type="PANTHER" id="PTHR37540:SF5">
    <property type="entry name" value="TRANSCRIPTION FACTOR DOMAIN-CONTAINING PROTEIN"/>
    <property type="match status" value="1"/>
</dbReference>
<dbReference type="STRING" id="5601.A0A0D2FGC6"/>
<dbReference type="Pfam" id="PF11951">
    <property type="entry name" value="Fungal_trans_2"/>
    <property type="match status" value="1"/>
</dbReference>
<dbReference type="InterPro" id="IPR021858">
    <property type="entry name" value="Fun_TF"/>
</dbReference>
<organism evidence="2 3">
    <name type="scientific">Phialophora macrospora</name>
    <dbReference type="NCBI Taxonomy" id="1851006"/>
    <lineage>
        <taxon>Eukaryota</taxon>
        <taxon>Fungi</taxon>
        <taxon>Dikarya</taxon>
        <taxon>Ascomycota</taxon>
        <taxon>Pezizomycotina</taxon>
        <taxon>Eurotiomycetes</taxon>
        <taxon>Chaetothyriomycetidae</taxon>
        <taxon>Chaetothyriales</taxon>
        <taxon>Herpotrichiellaceae</taxon>
        <taxon>Phialophora</taxon>
    </lineage>
</organism>
<evidence type="ECO:0000313" key="2">
    <source>
        <dbReference type="EMBL" id="KIW67108.1"/>
    </source>
</evidence>
<dbReference type="Proteomes" id="UP000054266">
    <property type="component" value="Unassembled WGS sequence"/>
</dbReference>
<feature type="region of interest" description="Disordered" evidence="1">
    <location>
        <begin position="28"/>
        <end position="82"/>
    </location>
</feature>
<feature type="compositionally biased region" description="Basic residues" evidence="1">
    <location>
        <begin position="32"/>
        <end position="43"/>
    </location>
</feature>
<sequence length="505" mass="56820">MATRFITYHDLDDLRDTRKRAQINAHINSTRKEHRIRTSKRASRPPLEWQLRPPSPTPVKAEPDLSEDSAIEGPSSDSAEDTCEALPEVVVKLKTEPLPPPQTLVDGYCRDPFASFPVSQSGQVLWAADYFTRVYARDNASLYSDERGNWLLNTLFRLALQSDMLFEAIILSMSRLHPAGQRAIVPGGVRFAYYRTSVISKLHRRLATKDKATDDVTIHTIIALISADFFAGNDENAATHLKGLQAIVASRGGLERGDFDRFTIYNLTGCHALCQFASERYRQCSAAAVRPQMQLTYPKHPYSPSLCTIIASLPLGFSDLAIDARLSVQIIKLLARLAHAAQDSPMTKHASVTEINKIGVDLLSFMSQRSITPLERSICVLCFMFNIHDGLQSSRNKGQQVFGEFLGNLKNVLKTTAETFMSLEGCTADLAIWGVAILTIVTTAEGLGLSPEERSETFARLVKRHPRTARYWDEIEIRVKRFFFPDAWMDEFHVWWKQEMANHAF</sequence>
<evidence type="ECO:0000256" key="1">
    <source>
        <dbReference type="SAM" id="MobiDB-lite"/>
    </source>
</evidence>
<gene>
    <name evidence="2" type="ORF">PV04_06381</name>
</gene>
<reference evidence="2 3" key="1">
    <citation type="submission" date="2015-01" db="EMBL/GenBank/DDBJ databases">
        <title>The Genome Sequence of Capronia semiimmersa CBS27337.</title>
        <authorList>
            <consortium name="The Broad Institute Genomics Platform"/>
            <person name="Cuomo C."/>
            <person name="de Hoog S."/>
            <person name="Gorbushina A."/>
            <person name="Stielow B."/>
            <person name="Teixiera M."/>
            <person name="Abouelleil A."/>
            <person name="Chapman S.B."/>
            <person name="Priest M."/>
            <person name="Young S.K."/>
            <person name="Wortman J."/>
            <person name="Nusbaum C."/>
            <person name="Birren B."/>
        </authorList>
    </citation>
    <scope>NUCLEOTIDE SEQUENCE [LARGE SCALE GENOMIC DNA]</scope>
    <source>
        <strain evidence="2 3">CBS 27337</strain>
    </source>
</reference>
<evidence type="ECO:0000313" key="3">
    <source>
        <dbReference type="Proteomes" id="UP000054266"/>
    </source>
</evidence>
<proteinExistence type="predicted"/>
<name>A0A0D2FGC6_9EURO</name>
<dbReference type="EMBL" id="KN846959">
    <property type="protein sequence ID" value="KIW67108.1"/>
    <property type="molecule type" value="Genomic_DNA"/>
</dbReference>